<evidence type="ECO:0000259" key="2">
    <source>
        <dbReference type="PROSITE" id="PS50943"/>
    </source>
</evidence>
<dbReference type="EMBL" id="CP163431">
    <property type="protein sequence ID" value="XDQ03677.1"/>
    <property type="molecule type" value="Genomic_DNA"/>
</dbReference>
<name>A0AB39MBM6_9ACTN</name>
<dbReference type="SMART" id="SM00530">
    <property type="entry name" value="HTH_XRE"/>
    <property type="match status" value="1"/>
</dbReference>
<dbReference type="SUPFAM" id="SSF52540">
    <property type="entry name" value="P-loop containing nucleoside triphosphate hydrolases"/>
    <property type="match status" value="1"/>
</dbReference>
<evidence type="ECO:0000256" key="1">
    <source>
        <dbReference type="SAM" id="MobiDB-lite"/>
    </source>
</evidence>
<dbReference type="Gene3D" id="1.10.260.40">
    <property type="entry name" value="lambda repressor-like DNA-binding domains"/>
    <property type="match status" value="1"/>
</dbReference>
<dbReference type="Pfam" id="PF13191">
    <property type="entry name" value="AAA_16"/>
    <property type="match status" value="1"/>
</dbReference>
<dbReference type="SUPFAM" id="SSF47413">
    <property type="entry name" value="lambda repressor-like DNA-binding domains"/>
    <property type="match status" value="1"/>
</dbReference>
<accession>A0AB39MBM6</accession>
<dbReference type="InterPro" id="IPR041664">
    <property type="entry name" value="AAA_16"/>
</dbReference>
<feature type="region of interest" description="Disordered" evidence="1">
    <location>
        <begin position="529"/>
        <end position="551"/>
    </location>
</feature>
<gene>
    <name evidence="3" type="ORF">AB5J58_27555</name>
</gene>
<dbReference type="AlphaFoldDB" id="A0AB39MBM6"/>
<protein>
    <submittedName>
        <fullName evidence="3">AAA family ATPase</fullName>
    </submittedName>
</protein>
<dbReference type="InterPro" id="IPR001387">
    <property type="entry name" value="Cro/C1-type_HTH"/>
</dbReference>
<dbReference type="PANTHER" id="PTHR47691">
    <property type="entry name" value="REGULATOR-RELATED"/>
    <property type="match status" value="1"/>
</dbReference>
<dbReference type="InterPro" id="IPR010982">
    <property type="entry name" value="Lambda_DNA-bd_dom_sf"/>
</dbReference>
<dbReference type="Pfam" id="PF13560">
    <property type="entry name" value="HTH_31"/>
    <property type="match status" value="1"/>
</dbReference>
<dbReference type="PANTHER" id="PTHR47691:SF3">
    <property type="entry name" value="HTH-TYPE TRANSCRIPTIONAL REGULATOR RV0890C-RELATED"/>
    <property type="match status" value="1"/>
</dbReference>
<feature type="domain" description="HTH cro/C1-type" evidence="2">
    <location>
        <begin position="46"/>
        <end position="101"/>
    </location>
</feature>
<feature type="region of interest" description="Disordered" evidence="1">
    <location>
        <begin position="213"/>
        <end position="271"/>
    </location>
</feature>
<evidence type="ECO:0000313" key="3">
    <source>
        <dbReference type="EMBL" id="XDQ03677.1"/>
    </source>
</evidence>
<organism evidence="3">
    <name type="scientific">Streptomyces sp. R08</name>
    <dbReference type="NCBI Taxonomy" id="3238624"/>
    <lineage>
        <taxon>Bacteria</taxon>
        <taxon>Bacillati</taxon>
        <taxon>Actinomycetota</taxon>
        <taxon>Actinomycetes</taxon>
        <taxon>Kitasatosporales</taxon>
        <taxon>Streptomycetaceae</taxon>
        <taxon>Streptomyces</taxon>
    </lineage>
</organism>
<dbReference type="CDD" id="cd00093">
    <property type="entry name" value="HTH_XRE"/>
    <property type="match status" value="1"/>
</dbReference>
<dbReference type="GO" id="GO:0003677">
    <property type="term" value="F:DNA binding"/>
    <property type="evidence" value="ECO:0007669"/>
    <property type="project" value="InterPro"/>
</dbReference>
<dbReference type="InterPro" id="IPR027417">
    <property type="entry name" value="P-loop_NTPase"/>
</dbReference>
<sequence>MVRDEIQLAIPGRRPSGEDVLNARHHHDERIATMDRQASPTLGAVLKAARRRIGVTQSQLADLSTVSVRTIRDLELDLTHNPRRETLRLLLDGLRLTGAQRARVEEAAVGQATPGLPADSLAPPPAVLDPTIGRERDIEALTCLIELGGHRLIRVVGMAGVGKSRLIQEVAGAVDASGRLPVVWAEPEGGPTGRSTDSLHARIATLLRGARDMARTCGVRPESDPESDAESDANPDPESHAESDAESDANPDPESHAEPDPESDPNPDREAALDGALDAALDQLASAFGADDILLVVHDVTMSPAAETALRRLLARCRGLHVLCEAREGSTGGASTDYPVFPLSVTDRPVGPTGRESVISPALQLMLSRCGSLEREAPADSRTMAALAGVCQRLDGFPRAIEAAAAWLLLYNPDQLVSMAQRDPFKLATPPGHDTTALRSALDASVASLHPRDADVLRGLAAHALPFTMAQAFSAPEQAGDSELSAIHLLCTRGLVRPAGCDAGGTPRFTVLNLVRHLLAEPAAPEIPPLESRGPLRWHSPASVESSSCAA</sequence>
<proteinExistence type="predicted"/>
<dbReference type="Gene3D" id="3.40.50.300">
    <property type="entry name" value="P-loop containing nucleotide triphosphate hydrolases"/>
    <property type="match status" value="1"/>
</dbReference>
<reference evidence="3" key="1">
    <citation type="submission" date="2024-07" db="EMBL/GenBank/DDBJ databases">
        <authorList>
            <person name="Yu S.T."/>
        </authorList>
    </citation>
    <scope>NUCLEOTIDE SEQUENCE</scope>
    <source>
        <strain evidence="3">R08</strain>
    </source>
</reference>
<dbReference type="RefSeq" id="WP_369189504.1">
    <property type="nucleotide sequence ID" value="NZ_CP163431.1"/>
</dbReference>
<dbReference type="PROSITE" id="PS50943">
    <property type="entry name" value="HTH_CROC1"/>
    <property type="match status" value="1"/>
</dbReference>
<feature type="compositionally biased region" description="Acidic residues" evidence="1">
    <location>
        <begin position="224"/>
        <end position="235"/>
    </location>
</feature>